<dbReference type="PROSITE" id="PS50949">
    <property type="entry name" value="HTH_GNTR"/>
    <property type="match status" value="1"/>
</dbReference>
<dbReference type="SUPFAM" id="SSF46785">
    <property type="entry name" value="Winged helix' DNA-binding domain"/>
    <property type="match status" value="1"/>
</dbReference>
<dbReference type="InterPro" id="IPR008920">
    <property type="entry name" value="TF_FadR/GntR_C"/>
</dbReference>
<evidence type="ECO:0000259" key="4">
    <source>
        <dbReference type="PROSITE" id="PS50949"/>
    </source>
</evidence>
<dbReference type="GO" id="GO:0003677">
    <property type="term" value="F:DNA binding"/>
    <property type="evidence" value="ECO:0007669"/>
    <property type="project" value="UniProtKB-KW"/>
</dbReference>
<name>A0A1N7HJ98_9ACTN</name>
<dbReference type="SMART" id="SM00895">
    <property type="entry name" value="FCD"/>
    <property type="match status" value="1"/>
</dbReference>
<evidence type="ECO:0000256" key="1">
    <source>
        <dbReference type="ARBA" id="ARBA00023015"/>
    </source>
</evidence>
<dbReference type="SMART" id="SM00345">
    <property type="entry name" value="HTH_GNTR"/>
    <property type="match status" value="1"/>
</dbReference>
<evidence type="ECO:0000256" key="3">
    <source>
        <dbReference type="ARBA" id="ARBA00023163"/>
    </source>
</evidence>
<dbReference type="GO" id="GO:0003700">
    <property type="term" value="F:DNA-binding transcription factor activity"/>
    <property type="evidence" value="ECO:0007669"/>
    <property type="project" value="InterPro"/>
</dbReference>
<dbReference type="SUPFAM" id="SSF48008">
    <property type="entry name" value="GntR ligand-binding domain-like"/>
    <property type="match status" value="1"/>
</dbReference>
<dbReference type="Pfam" id="PF07729">
    <property type="entry name" value="FCD"/>
    <property type="match status" value="1"/>
</dbReference>
<dbReference type="InterPro" id="IPR036388">
    <property type="entry name" value="WH-like_DNA-bd_sf"/>
</dbReference>
<dbReference type="PRINTS" id="PR00035">
    <property type="entry name" value="HTHGNTR"/>
</dbReference>
<dbReference type="STRING" id="58117.SAMN05421833_1563"/>
<keyword evidence="6" id="KW-1185">Reference proteome</keyword>
<keyword evidence="2" id="KW-0238">DNA-binding</keyword>
<organism evidence="5 6">
    <name type="scientific">Microbispora rosea</name>
    <dbReference type="NCBI Taxonomy" id="58117"/>
    <lineage>
        <taxon>Bacteria</taxon>
        <taxon>Bacillati</taxon>
        <taxon>Actinomycetota</taxon>
        <taxon>Actinomycetes</taxon>
        <taxon>Streptosporangiales</taxon>
        <taxon>Streptosporangiaceae</taxon>
        <taxon>Microbispora</taxon>
    </lineage>
</organism>
<dbReference type="InterPro" id="IPR011711">
    <property type="entry name" value="GntR_C"/>
</dbReference>
<feature type="domain" description="HTH gntR-type" evidence="4">
    <location>
        <begin position="1"/>
        <end position="69"/>
    </location>
</feature>
<keyword evidence="3" id="KW-0804">Transcription</keyword>
<evidence type="ECO:0000256" key="2">
    <source>
        <dbReference type="ARBA" id="ARBA00023125"/>
    </source>
</evidence>
<dbReference type="Pfam" id="PF00392">
    <property type="entry name" value="GntR"/>
    <property type="match status" value="1"/>
</dbReference>
<dbReference type="InterPro" id="IPR036390">
    <property type="entry name" value="WH_DNA-bd_sf"/>
</dbReference>
<reference evidence="6" key="1">
    <citation type="submission" date="2017-01" db="EMBL/GenBank/DDBJ databases">
        <authorList>
            <person name="Varghese N."/>
            <person name="Submissions S."/>
        </authorList>
    </citation>
    <scope>NUCLEOTIDE SEQUENCE [LARGE SCALE GENOMIC DNA]</scope>
    <source>
        <strain evidence="6">ATCC 12950</strain>
    </source>
</reference>
<keyword evidence="1" id="KW-0805">Transcription regulation</keyword>
<dbReference type="AlphaFoldDB" id="A0A1N7HJ98"/>
<dbReference type="CDD" id="cd07377">
    <property type="entry name" value="WHTH_GntR"/>
    <property type="match status" value="1"/>
</dbReference>
<dbReference type="Gene3D" id="1.10.10.10">
    <property type="entry name" value="Winged helix-like DNA-binding domain superfamily/Winged helix DNA-binding domain"/>
    <property type="match status" value="1"/>
</dbReference>
<sequence length="244" mass="26513">MSRTDDVVDSIKRMILDGVLRPGDRLPVEKDLAESLGVSRGALREGVSALSILGIVSTRQGDGTYVTNLDATQLLAPMGFVVDLHGQGDPRHVYTVRRLLESDAARLAATGITDEALCQARALLAESARIVGQAPHDHERLIEIDIAFHRIIAANTGNPVMIGLIEAFARRTVRGRLWRSLHEEGADRRTHDEHVAILAALAARDPERARIRMANHLIGVEESLHRLPDDDAPSGPVADCSVSD</sequence>
<proteinExistence type="predicted"/>
<evidence type="ECO:0000313" key="6">
    <source>
        <dbReference type="Proteomes" id="UP000186096"/>
    </source>
</evidence>
<protein>
    <submittedName>
        <fullName evidence="5">Transcriptional regulator, GntR family</fullName>
    </submittedName>
</protein>
<dbReference type="PANTHER" id="PTHR43537">
    <property type="entry name" value="TRANSCRIPTIONAL REGULATOR, GNTR FAMILY"/>
    <property type="match status" value="1"/>
</dbReference>
<gene>
    <name evidence="5" type="ORF">SAMN05421833_1563</name>
</gene>
<dbReference type="PANTHER" id="PTHR43537:SF5">
    <property type="entry name" value="UXU OPERON TRANSCRIPTIONAL REGULATOR"/>
    <property type="match status" value="1"/>
</dbReference>
<dbReference type="OrthoDB" id="7989071at2"/>
<accession>A0A1N7HJ98</accession>
<dbReference type="EMBL" id="FTNI01000056">
    <property type="protein sequence ID" value="SIS24937.1"/>
    <property type="molecule type" value="Genomic_DNA"/>
</dbReference>
<dbReference type="Gene3D" id="1.20.120.530">
    <property type="entry name" value="GntR ligand-binding domain-like"/>
    <property type="match status" value="1"/>
</dbReference>
<dbReference type="Proteomes" id="UP000186096">
    <property type="component" value="Unassembled WGS sequence"/>
</dbReference>
<dbReference type="InterPro" id="IPR000524">
    <property type="entry name" value="Tscrpt_reg_HTH_GntR"/>
</dbReference>
<evidence type="ECO:0000313" key="5">
    <source>
        <dbReference type="EMBL" id="SIS24937.1"/>
    </source>
</evidence>
<dbReference type="RefSeq" id="WP_076443233.1">
    <property type="nucleotide sequence ID" value="NZ_FTNI01000056.1"/>
</dbReference>